<evidence type="ECO:0000313" key="5">
    <source>
        <dbReference type="Proteomes" id="UP000887013"/>
    </source>
</evidence>
<accession>A0A8X6NS36</accession>
<dbReference type="InterPro" id="IPR036612">
    <property type="entry name" value="KH_dom_type_1_sf"/>
</dbReference>
<feature type="region of interest" description="Disordered" evidence="1">
    <location>
        <begin position="80"/>
        <end position="102"/>
    </location>
</feature>
<dbReference type="AlphaFoldDB" id="A0A8X6NS36"/>
<reference evidence="4" key="1">
    <citation type="submission" date="2020-08" db="EMBL/GenBank/DDBJ databases">
        <title>Multicomponent nature underlies the extraordinary mechanical properties of spider dragline silk.</title>
        <authorList>
            <person name="Kono N."/>
            <person name="Nakamura H."/>
            <person name="Mori M."/>
            <person name="Yoshida Y."/>
            <person name="Ohtoshi R."/>
            <person name="Malay A.D."/>
            <person name="Moran D.A.P."/>
            <person name="Tomita M."/>
            <person name="Numata K."/>
            <person name="Arakawa K."/>
        </authorList>
    </citation>
    <scope>NUCLEOTIDE SEQUENCE</scope>
</reference>
<comment type="caution">
    <text evidence="4">The sequence shown here is derived from an EMBL/GenBank/DDBJ whole genome shotgun (WGS) entry which is preliminary data.</text>
</comment>
<gene>
    <name evidence="4" type="ORF">NPIL_391831</name>
    <name evidence="3" type="ORF">NPIL_617851</name>
</gene>
<keyword evidence="2" id="KW-1133">Transmembrane helix</keyword>
<evidence type="ECO:0000313" key="4">
    <source>
        <dbReference type="EMBL" id="GFT28500.1"/>
    </source>
</evidence>
<dbReference type="OrthoDB" id="10027144at2759"/>
<evidence type="ECO:0000313" key="3">
    <source>
        <dbReference type="EMBL" id="GFS95681.1"/>
    </source>
</evidence>
<dbReference type="GO" id="GO:0003723">
    <property type="term" value="F:RNA binding"/>
    <property type="evidence" value="ECO:0007669"/>
    <property type="project" value="InterPro"/>
</dbReference>
<keyword evidence="2" id="KW-0472">Membrane</keyword>
<proteinExistence type="predicted"/>
<dbReference type="EMBL" id="BMAW01100562">
    <property type="protein sequence ID" value="GFS95681.1"/>
    <property type="molecule type" value="Genomic_DNA"/>
</dbReference>
<dbReference type="Proteomes" id="UP000887013">
    <property type="component" value="Unassembled WGS sequence"/>
</dbReference>
<keyword evidence="2" id="KW-0812">Transmembrane</keyword>
<protein>
    <submittedName>
        <fullName evidence="4">Uncharacterized protein</fullName>
    </submittedName>
</protein>
<name>A0A8X6NS36_NEPPI</name>
<dbReference type="Gene3D" id="3.30.1370.10">
    <property type="entry name" value="K Homology domain, type 1"/>
    <property type="match status" value="1"/>
</dbReference>
<dbReference type="EMBL" id="BMAW01012415">
    <property type="protein sequence ID" value="GFT28500.1"/>
    <property type="molecule type" value="Genomic_DNA"/>
</dbReference>
<organism evidence="4 5">
    <name type="scientific">Nephila pilipes</name>
    <name type="common">Giant wood spider</name>
    <name type="synonym">Nephila maculata</name>
    <dbReference type="NCBI Taxonomy" id="299642"/>
    <lineage>
        <taxon>Eukaryota</taxon>
        <taxon>Metazoa</taxon>
        <taxon>Ecdysozoa</taxon>
        <taxon>Arthropoda</taxon>
        <taxon>Chelicerata</taxon>
        <taxon>Arachnida</taxon>
        <taxon>Araneae</taxon>
        <taxon>Araneomorphae</taxon>
        <taxon>Entelegynae</taxon>
        <taxon>Araneoidea</taxon>
        <taxon>Nephilidae</taxon>
        <taxon>Nephila</taxon>
    </lineage>
</organism>
<keyword evidence="5" id="KW-1185">Reference proteome</keyword>
<feature type="transmembrane region" description="Helical" evidence="2">
    <location>
        <begin position="39"/>
        <end position="58"/>
    </location>
</feature>
<sequence>MENGICKDRIKEQRFHRNIIGANGEKISEIRDKFNQGFVMLRSFVVLFLCTFAVSFGGPTESRKAELCGAPVETSKLSVARREKTMTRRKTSMNGGAKADTR</sequence>
<evidence type="ECO:0000256" key="1">
    <source>
        <dbReference type="SAM" id="MobiDB-lite"/>
    </source>
</evidence>
<evidence type="ECO:0000256" key="2">
    <source>
        <dbReference type="SAM" id="Phobius"/>
    </source>
</evidence>